<evidence type="ECO:0000313" key="5">
    <source>
        <dbReference type="Proteomes" id="UP000252167"/>
    </source>
</evidence>
<feature type="domain" description="DUF8185" evidence="2">
    <location>
        <begin position="114"/>
        <end position="216"/>
    </location>
</feature>
<comment type="caution">
    <text evidence="4">The sequence shown here is derived from an EMBL/GenBank/DDBJ whole genome shotgun (WGS) entry which is preliminary data.</text>
</comment>
<evidence type="ECO:0000313" key="6">
    <source>
        <dbReference type="Proteomes" id="UP000477543"/>
    </source>
</evidence>
<evidence type="ECO:0000313" key="4">
    <source>
        <dbReference type="EMBL" id="RBM04015.1"/>
    </source>
</evidence>
<reference evidence="3 6" key="2">
    <citation type="submission" date="2020-01" db="EMBL/GenBank/DDBJ databases">
        <title>Glutamicibacter soli M275.</title>
        <authorList>
            <person name="Meng X."/>
        </authorList>
    </citation>
    <scope>NUCLEOTIDE SEQUENCE [LARGE SCALE GENOMIC DNA]</scope>
    <source>
        <strain evidence="3 6">M275</strain>
    </source>
</reference>
<accession>A0A365YMS1</accession>
<dbReference type="InterPro" id="IPR058498">
    <property type="entry name" value="DUF8185"/>
</dbReference>
<evidence type="ECO:0000313" key="3">
    <source>
        <dbReference type="EMBL" id="NAZ14825.1"/>
    </source>
</evidence>
<dbReference type="RefSeq" id="WP_113606371.1">
    <property type="nucleotide sequence ID" value="NZ_CM125969.1"/>
</dbReference>
<dbReference type="AlphaFoldDB" id="A0A365YMS1"/>
<dbReference type="Pfam" id="PF26035">
    <property type="entry name" value="DUF8010"/>
    <property type="match status" value="1"/>
</dbReference>
<proteinExistence type="predicted"/>
<gene>
    <name evidence="4" type="ORF">C1H84_01565</name>
    <name evidence="3" type="ORF">GT020_01910</name>
</gene>
<organism evidence="4 5">
    <name type="scientific">Glutamicibacter soli</name>
    <dbReference type="NCBI Taxonomy" id="453836"/>
    <lineage>
        <taxon>Bacteria</taxon>
        <taxon>Bacillati</taxon>
        <taxon>Actinomycetota</taxon>
        <taxon>Actinomycetes</taxon>
        <taxon>Micrococcales</taxon>
        <taxon>Micrococcaceae</taxon>
        <taxon>Glutamicibacter</taxon>
    </lineage>
</organism>
<protein>
    <submittedName>
        <fullName evidence="4">Uncharacterized protein</fullName>
    </submittedName>
</protein>
<feature type="domain" description="DUF8010" evidence="1">
    <location>
        <begin position="1"/>
        <end position="98"/>
    </location>
</feature>
<dbReference type="Proteomes" id="UP000252167">
    <property type="component" value="Unassembled WGS sequence"/>
</dbReference>
<reference evidence="4 5" key="1">
    <citation type="submission" date="2018-01" db="EMBL/GenBank/DDBJ databases">
        <title>Glutamicibacter soli strain NHPC-3 Whole genome sequence and assembly.</title>
        <authorList>
            <person name="Choudhury P."/>
            <person name="Gupta D."/>
            <person name="Sengupta K."/>
            <person name="Jawed A."/>
            <person name="Sultana N."/>
            <person name="Saha P."/>
        </authorList>
    </citation>
    <scope>NUCLEOTIDE SEQUENCE [LARGE SCALE GENOMIC DNA]</scope>
    <source>
        <strain evidence="4 5">NHPC-3</strain>
    </source>
</reference>
<evidence type="ECO:0000259" key="2">
    <source>
        <dbReference type="Pfam" id="PF26572"/>
    </source>
</evidence>
<dbReference type="EMBL" id="POAF01000001">
    <property type="protein sequence ID" value="RBM04015.1"/>
    <property type="molecule type" value="Genomic_DNA"/>
</dbReference>
<dbReference type="EMBL" id="WYDN01000001">
    <property type="protein sequence ID" value="NAZ14825.1"/>
    <property type="molecule type" value="Genomic_DNA"/>
</dbReference>
<keyword evidence="5" id="KW-1185">Reference proteome</keyword>
<name>A0A365YMS1_9MICC</name>
<dbReference type="InterPro" id="IPR058323">
    <property type="entry name" value="DUF8010"/>
</dbReference>
<dbReference type="Proteomes" id="UP000477543">
    <property type="component" value="Unassembled WGS sequence"/>
</dbReference>
<evidence type="ECO:0000259" key="1">
    <source>
        <dbReference type="Pfam" id="PF26035"/>
    </source>
</evidence>
<dbReference type="Pfam" id="PF26572">
    <property type="entry name" value="DUF8185"/>
    <property type="match status" value="1"/>
</dbReference>
<sequence length="219" mass="23262">MASSALVFDDNTSVADLANFISRAKTVEDDAALLMARGAALAVYVPVLVPADLGQGEYTILAMRVHRLAQPAELTRSYSLASMQDRLARMTDGSVEFSLPPVQENPRWAGISVPVSGWIDSGAIADDVLRSAAQTGIDAVAKALPENPGKPVVAQIRQRIWSSPIAGAEHELPMGAAFAMQALGFLAPGSESRVFRNGSWVRISNGRGHVVLRRSSLLG</sequence>